<dbReference type="AlphaFoldDB" id="A0A931EAK1"/>
<evidence type="ECO:0000313" key="3">
    <source>
        <dbReference type="Proteomes" id="UP000628448"/>
    </source>
</evidence>
<feature type="signal peptide" evidence="1">
    <location>
        <begin position="1"/>
        <end position="20"/>
    </location>
</feature>
<protein>
    <recommendedName>
        <fullName evidence="4">Beta-lactamase-inhibitor-like PepSY-like domain-containing protein</fullName>
    </recommendedName>
</protein>
<keyword evidence="3" id="KW-1185">Reference proteome</keyword>
<evidence type="ECO:0008006" key="4">
    <source>
        <dbReference type="Google" id="ProtNLM"/>
    </source>
</evidence>
<name>A0A931EAK1_9BACT</name>
<reference evidence="2" key="1">
    <citation type="submission" date="2020-11" db="EMBL/GenBank/DDBJ databases">
        <title>Bacterial whole genome sequence for Panacibacter sp. DH6.</title>
        <authorList>
            <person name="Le V."/>
            <person name="Ko S."/>
            <person name="Ahn C.-Y."/>
            <person name="Oh H.-M."/>
        </authorList>
    </citation>
    <scope>NUCLEOTIDE SEQUENCE</scope>
    <source>
        <strain evidence="2">DH6</strain>
    </source>
</reference>
<sequence>MKKRSIGLAVVLLIGASAFYEPLKQTIQEKPVEQNISLSIYKGANYNAKVYDCTYAQVQVFIQKVNGNNRTIVWQKTFDEQLLKQYPSVENAIREEVRISGIKERKEHLEVVYVLVYNSKGAELQMQGGSVIEKNITATASPDTLSLVL</sequence>
<evidence type="ECO:0000313" key="2">
    <source>
        <dbReference type="EMBL" id="MBG9377289.1"/>
    </source>
</evidence>
<dbReference type="RefSeq" id="WP_196991379.1">
    <property type="nucleotide sequence ID" value="NZ_JADWYR010000002.1"/>
</dbReference>
<keyword evidence="1" id="KW-0732">Signal</keyword>
<accession>A0A931EAK1</accession>
<proteinExistence type="predicted"/>
<comment type="caution">
    <text evidence="2">The sequence shown here is derived from an EMBL/GenBank/DDBJ whole genome shotgun (WGS) entry which is preliminary data.</text>
</comment>
<gene>
    <name evidence="2" type="ORF">I5907_13690</name>
</gene>
<evidence type="ECO:0000256" key="1">
    <source>
        <dbReference type="SAM" id="SignalP"/>
    </source>
</evidence>
<feature type="chain" id="PRO_5036920681" description="Beta-lactamase-inhibitor-like PepSY-like domain-containing protein" evidence="1">
    <location>
        <begin position="21"/>
        <end position="149"/>
    </location>
</feature>
<dbReference type="EMBL" id="JADWYR010000002">
    <property type="protein sequence ID" value="MBG9377289.1"/>
    <property type="molecule type" value="Genomic_DNA"/>
</dbReference>
<organism evidence="2 3">
    <name type="scientific">Panacibacter microcysteis</name>
    <dbReference type="NCBI Taxonomy" id="2793269"/>
    <lineage>
        <taxon>Bacteria</taxon>
        <taxon>Pseudomonadati</taxon>
        <taxon>Bacteroidota</taxon>
        <taxon>Chitinophagia</taxon>
        <taxon>Chitinophagales</taxon>
        <taxon>Chitinophagaceae</taxon>
        <taxon>Panacibacter</taxon>
    </lineage>
</organism>
<dbReference type="Proteomes" id="UP000628448">
    <property type="component" value="Unassembled WGS sequence"/>
</dbReference>